<gene>
    <name evidence="1" type="ORF">HCEG_02615</name>
</gene>
<sequence length="127" mass="14759">MDRAVSMSPVRHIILTYVNIIGNEPFKRRLLILLWPCRALLATCHVCCHCLRGYRNIDTAVNFPKMMSSRHWERHECMALMPAHKKPSRARNANAQIWQETEPPWCIRESSGYPNETSTPYPAPWNA</sequence>
<dbReference type="Proteomes" id="UP000008142">
    <property type="component" value="Unassembled WGS sequence"/>
</dbReference>
<accession>F0UCX4</accession>
<name>F0UCX4_AJEC8</name>
<dbReference type="AlphaFoldDB" id="F0UCX4"/>
<reference evidence="2" key="1">
    <citation type="submission" date="2008-07" db="EMBL/GenBank/DDBJ databases">
        <title>Annotation of Ajellomyces capsulatus strain H88.</title>
        <authorList>
            <person name="Champion M."/>
            <person name="Cuomo C."/>
            <person name="Ma L.-J."/>
            <person name="Henn M.R."/>
            <person name="Sil A."/>
            <person name="Goldman B."/>
            <person name="Young S.K."/>
            <person name="Kodira C.D."/>
            <person name="Zeng Q."/>
            <person name="Koehrsen M."/>
            <person name="Alvarado L."/>
            <person name="Berlin A."/>
            <person name="Borenstein D."/>
            <person name="Chen Z."/>
            <person name="Engels R."/>
            <person name="Freedman E."/>
            <person name="Gellesch M."/>
            <person name="Goldberg J."/>
            <person name="Griggs A."/>
            <person name="Gujja S."/>
            <person name="Heiman D."/>
            <person name="Hepburn T."/>
            <person name="Howarth C."/>
            <person name="Jen D."/>
            <person name="Larson L."/>
            <person name="Lewis B."/>
            <person name="Mehta T."/>
            <person name="Park D."/>
            <person name="Pearson M."/>
            <person name="Roberts A."/>
            <person name="Saif S."/>
            <person name="Shea T."/>
            <person name="Shenoy N."/>
            <person name="Sisk P."/>
            <person name="Stolte C."/>
            <person name="Sykes S."/>
            <person name="Walk T."/>
            <person name="White J."/>
            <person name="Yandava C."/>
            <person name="Klein B."/>
            <person name="McEwen J.G."/>
            <person name="Puccia R."/>
            <person name="Goldman G.H."/>
            <person name="Felipe M.S."/>
            <person name="Nino-Vega G."/>
            <person name="San-Blas G."/>
            <person name="Taylor J."/>
            <person name="Mendoza L."/>
            <person name="Galagan J."/>
            <person name="Nusbaum C."/>
            <person name="Birren B."/>
        </authorList>
    </citation>
    <scope>NUCLEOTIDE SEQUENCE [LARGE SCALE GENOMIC DNA]</scope>
    <source>
        <strain evidence="2">H88</strain>
    </source>
</reference>
<dbReference type="EMBL" id="DS990637">
    <property type="protein sequence ID" value="EGC43400.1"/>
    <property type="molecule type" value="Genomic_DNA"/>
</dbReference>
<proteinExistence type="predicted"/>
<evidence type="ECO:0000313" key="1">
    <source>
        <dbReference type="EMBL" id="EGC43400.1"/>
    </source>
</evidence>
<protein>
    <submittedName>
        <fullName evidence="1">Predicted protein</fullName>
    </submittedName>
</protein>
<evidence type="ECO:0000313" key="2">
    <source>
        <dbReference type="Proteomes" id="UP000008142"/>
    </source>
</evidence>
<dbReference type="HOGENOM" id="CLU_1969904_0_0_1"/>
<organism evidence="2">
    <name type="scientific">Ajellomyces capsulatus (strain H88)</name>
    <name type="common">Darling's disease fungus</name>
    <name type="synonym">Histoplasma capsulatum</name>
    <dbReference type="NCBI Taxonomy" id="544711"/>
    <lineage>
        <taxon>Eukaryota</taxon>
        <taxon>Fungi</taxon>
        <taxon>Dikarya</taxon>
        <taxon>Ascomycota</taxon>
        <taxon>Pezizomycotina</taxon>
        <taxon>Eurotiomycetes</taxon>
        <taxon>Eurotiomycetidae</taxon>
        <taxon>Onygenales</taxon>
        <taxon>Ajellomycetaceae</taxon>
        <taxon>Histoplasma</taxon>
    </lineage>
</organism>